<dbReference type="Proteomes" id="UP000018144">
    <property type="component" value="Unassembled WGS sequence"/>
</dbReference>
<evidence type="ECO:0000256" key="1">
    <source>
        <dbReference type="ARBA" id="ARBA00004123"/>
    </source>
</evidence>
<dbReference type="eggNOG" id="KOG3582">
    <property type="taxonomic scope" value="Eukaryota"/>
</dbReference>
<organism evidence="8 9">
    <name type="scientific">Pyronema omphalodes (strain CBS 100304)</name>
    <name type="common">Pyronema confluens</name>
    <dbReference type="NCBI Taxonomy" id="1076935"/>
    <lineage>
        <taxon>Eukaryota</taxon>
        <taxon>Fungi</taxon>
        <taxon>Dikarya</taxon>
        <taxon>Ascomycota</taxon>
        <taxon>Pezizomycotina</taxon>
        <taxon>Pezizomycetes</taxon>
        <taxon>Pezizales</taxon>
        <taxon>Pyronemataceae</taxon>
        <taxon>Pyronema</taxon>
    </lineage>
</organism>
<reference evidence="8 9" key="1">
    <citation type="journal article" date="2013" name="PLoS Genet.">
        <title>The genome and development-dependent transcriptomes of Pyronema confluens: a window into fungal evolution.</title>
        <authorList>
            <person name="Traeger S."/>
            <person name="Altegoer F."/>
            <person name="Freitag M."/>
            <person name="Gabaldon T."/>
            <person name="Kempken F."/>
            <person name="Kumar A."/>
            <person name="Marcet-Houben M."/>
            <person name="Poggeler S."/>
            <person name="Stajich J.E."/>
            <person name="Nowrousian M."/>
        </authorList>
    </citation>
    <scope>NUCLEOTIDE SEQUENCE [LARGE SCALE GENOMIC DNA]</scope>
    <source>
        <strain evidence="9">CBS 100304</strain>
        <tissue evidence="8">Vegetative mycelium</tissue>
    </source>
</reference>
<dbReference type="InterPro" id="IPR036638">
    <property type="entry name" value="HLH_DNA-bd_sf"/>
</dbReference>
<gene>
    <name evidence="8" type="ORF">PCON_10157</name>
</gene>
<dbReference type="GO" id="GO:0046983">
    <property type="term" value="F:protein dimerization activity"/>
    <property type="evidence" value="ECO:0007669"/>
    <property type="project" value="InterPro"/>
</dbReference>
<dbReference type="InterPro" id="IPR052207">
    <property type="entry name" value="Max-like/E-box_TFs"/>
</dbReference>
<dbReference type="PANTHER" id="PTHR15741:SF39">
    <property type="entry name" value="BHLH TRANSCRIPTION FACTOR (EUROFUNG)"/>
    <property type="match status" value="1"/>
</dbReference>
<keyword evidence="5" id="KW-0539">Nucleus</keyword>
<evidence type="ECO:0000259" key="7">
    <source>
        <dbReference type="PROSITE" id="PS50888"/>
    </source>
</evidence>
<dbReference type="InterPro" id="IPR057072">
    <property type="entry name" value="bHLH_INO4"/>
</dbReference>
<proteinExistence type="predicted"/>
<dbReference type="EMBL" id="HF935553">
    <property type="protein sequence ID" value="CCX10563.1"/>
    <property type="molecule type" value="Genomic_DNA"/>
</dbReference>
<dbReference type="PROSITE" id="PS50888">
    <property type="entry name" value="BHLH"/>
    <property type="match status" value="1"/>
</dbReference>
<dbReference type="SMART" id="SM00353">
    <property type="entry name" value="HLH"/>
    <property type="match status" value="1"/>
</dbReference>
<evidence type="ECO:0000256" key="4">
    <source>
        <dbReference type="ARBA" id="ARBA00023163"/>
    </source>
</evidence>
<dbReference type="InterPro" id="IPR011598">
    <property type="entry name" value="bHLH_dom"/>
</dbReference>
<dbReference type="OrthoDB" id="5778525at2759"/>
<dbReference type="Pfam" id="PF23181">
    <property type="entry name" value="bHLH_INO4"/>
    <property type="match status" value="1"/>
</dbReference>
<evidence type="ECO:0000256" key="2">
    <source>
        <dbReference type="ARBA" id="ARBA00023015"/>
    </source>
</evidence>
<evidence type="ECO:0000256" key="3">
    <source>
        <dbReference type="ARBA" id="ARBA00023125"/>
    </source>
</evidence>
<protein>
    <submittedName>
        <fullName evidence="8">Similar to Protein max acc. no. P91664</fullName>
    </submittedName>
</protein>
<accession>U4LA25</accession>
<dbReference type="GO" id="GO:0000978">
    <property type="term" value="F:RNA polymerase II cis-regulatory region sequence-specific DNA binding"/>
    <property type="evidence" value="ECO:0007669"/>
    <property type="project" value="TreeGrafter"/>
</dbReference>
<dbReference type="GO" id="GO:0005634">
    <property type="term" value="C:nucleus"/>
    <property type="evidence" value="ECO:0007669"/>
    <property type="project" value="UniProtKB-SubCell"/>
</dbReference>
<evidence type="ECO:0000313" key="8">
    <source>
        <dbReference type="EMBL" id="CCX10563.1"/>
    </source>
</evidence>
<dbReference type="STRING" id="1076935.U4LA25"/>
<evidence type="ECO:0000256" key="6">
    <source>
        <dbReference type="SAM" id="MobiDB-lite"/>
    </source>
</evidence>
<dbReference type="SUPFAM" id="SSF47459">
    <property type="entry name" value="HLH, helix-loop-helix DNA-binding domain"/>
    <property type="match status" value="1"/>
</dbReference>
<evidence type="ECO:0000313" key="9">
    <source>
        <dbReference type="Proteomes" id="UP000018144"/>
    </source>
</evidence>
<dbReference type="PANTHER" id="PTHR15741">
    <property type="entry name" value="BASIC HELIX-LOOP-HELIX ZIP TRANSCRIPTION FACTOR"/>
    <property type="match status" value="1"/>
</dbReference>
<sequence>MSASAERPRLTEQEKKNNHIASEQKRREAIRQGFDRLTEIVPGLEGQGRSESIVLKKSVEHMREVLQERQVLIERIQALGGEIPPELQ</sequence>
<comment type="subcellular location">
    <subcellularLocation>
        <location evidence="1">Nucleus</location>
    </subcellularLocation>
</comment>
<feature type="region of interest" description="Disordered" evidence="6">
    <location>
        <begin position="1"/>
        <end position="25"/>
    </location>
</feature>
<dbReference type="Gene3D" id="4.10.280.10">
    <property type="entry name" value="Helix-loop-helix DNA-binding domain"/>
    <property type="match status" value="1"/>
</dbReference>
<keyword evidence="9" id="KW-1185">Reference proteome</keyword>
<keyword evidence="4" id="KW-0804">Transcription</keyword>
<keyword evidence="2" id="KW-0805">Transcription regulation</keyword>
<dbReference type="GO" id="GO:0000981">
    <property type="term" value="F:DNA-binding transcription factor activity, RNA polymerase II-specific"/>
    <property type="evidence" value="ECO:0007669"/>
    <property type="project" value="TreeGrafter"/>
</dbReference>
<feature type="domain" description="BHLH" evidence="7">
    <location>
        <begin position="14"/>
        <end position="65"/>
    </location>
</feature>
<evidence type="ECO:0000256" key="5">
    <source>
        <dbReference type="ARBA" id="ARBA00023242"/>
    </source>
</evidence>
<name>U4LA25_PYROM</name>
<dbReference type="OMA" id="VDYMRDQ"/>
<keyword evidence="3" id="KW-0238">DNA-binding</keyword>
<dbReference type="AlphaFoldDB" id="U4LA25"/>